<name>A0A1G7FWW1_9FLAO</name>
<evidence type="ECO:0000313" key="5">
    <source>
        <dbReference type="Proteomes" id="UP000199321"/>
    </source>
</evidence>
<feature type="signal peptide" evidence="2">
    <location>
        <begin position="1"/>
        <end position="25"/>
    </location>
</feature>
<dbReference type="EMBL" id="FNBA01000002">
    <property type="protein sequence ID" value="SDE80245.1"/>
    <property type="molecule type" value="Genomic_DNA"/>
</dbReference>
<organism evidence="4 5">
    <name type="scientific">Ulvibacter litoralis</name>
    <dbReference type="NCBI Taxonomy" id="227084"/>
    <lineage>
        <taxon>Bacteria</taxon>
        <taxon>Pseudomonadati</taxon>
        <taxon>Bacteroidota</taxon>
        <taxon>Flavobacteriia</taxon>
        <taxon>Flavobacteriales</taxon>
        <taxon>Flavobacteriaceae</taxon>
        <taxon>Ulvibacter</taxon>
    </lineage>
</organism>
<accession>A0A1G7FWW1</accession>
<keyword evidence="2" id="KW-0732">Signal</keyword>
<dbReference type="Proteomes" id="UP000199321">
    <property type="component" value="Unassembled WGS sequence"/>
</dbReference>
<dbReference type="RefSeq" id="WP_093143876.1">
    <property type="nucleotide sequence ID" value="NZ_BMWO01000012.1"/>
</dbReference>
<dbReference type="PROSITE" id="PS50825">
    <property type="entry name" value="HYR"/>
    <property type="match status" value="2"/>
</dbReference>
<feature type="domain" description="HYR" evidence="3">
    <location>
        <begin position="1723"/>
        <end position="1806"/>
    </location>
</feature>
<dbReference type="InterPro" id="IPR003410">
    <property type="entry name" value="HYR_dom"/>
</dbReference>
<evidence type="ECO:0000313" key="4">
    <source>
        <dbReference type="EMBL" id="SDE80245.1"/>
    </source>
</evidence>
<keyword evidence="1" id="KW-0677">Repeat</keyword>
<evidence type="ECO:0000256" key="1">
    <source>
        <dbReference type="ARBA" id="ARBA00022737"/>
    </source>
</evidence>
<dbReference type="OrthoDB" id="9805017at2"/>
<feature type="domain" description="HYR" evidence="3">
    <location>
        <begin position="2046"/>
        <end position="2133"/>
    </location>
</feature>
<protein>
    <submittedName>
        <fullName evidence="4">HYR domain-containing protein</fullName>
    </submittedName>
</protein>
<dbReference type="Pfam" id="PF02494">
    <property type="entry name" value="HYR"/>
    <property type="match status" value="2"/>
</dbReference>
<dbReference type="PANTHER" id="PTHR24273:SF32">
    <property type="entry name" value="HYALIN"/>
    <property type="match status" value="1"/>
</dbReference>
<dbReference type="PANTHER" id="PTHR24273">
    <property type="entry name" value="FI04643P-RELATED"/>
    <property type="match status" value="1"/>
</dbReference>
<dbReference type="STRING" id="227084.SAMN05421855_102825"/>
<keyword evidence="5" id="KW-1185">Reference proteome</keyword>
<reference evidence="4 5" key="1">
    <citation type="submission" date="2016-10" db="EMBL/GenBank/DDBJ databases">
        <authorList>
            <person name="de Groot N.N."/>
        </authorList>
    </citation>
    <scope>NUCLEOTIDE SEQUENCE [LARGE SCALE GENOMIC DNA]</scope>
    <source>
        <strain evidence="4 5">DSM 16195</strain>
    </source>
</reference>
<feature type="chain" id="PRO_5011706813" evidence="2">
    <location>
        <begin position="26"/>
        <end position="2224"/>
    </location>
</feature>
<evidence type="ECO:0000256" key="2">
    <source>
        <dbReference type="SAM" id="SignalP"/>
    </source>
</evidence>
<sequence>MKKLILTLLLIVVAHTGNTYGQAMAPETLVPPNLNTGDEFYVMFISNGFYSGNNPSIVAYNDVINSEANFASIGTDNGVNWSAFINHENAGGTITEQTTSLFTANTLAPIYTVVGGQIATNQSDLFDGTIATQINRRPNGTVFNRGFIWTGSDSDGSILLPVSNNANTQVREGSSFETGSGWIDSTSSNKNIFTNPIYGVSELLAVPPDTTPPTAVCQNITVQLNTNGMVTITGAAIDGGSTDNRGIASLDASPNMFDCTNLGSNNVTLTVTDNDGNTATCLAIVTVEDNISPAPICINGLAYDLDATGMLTISPLDLEAIPTTDNCGGIVTLSLSQSTFDCSNLGLNILNLIATDEFGNSDFCETYIIISDPLMACTLPTVFIDASNNLIIRDVDDGRDDAVQIVVDGANYRISDANNDIFAGLGTTQDGDEILVPIASVTGDIQVNTLAGDDVLTVDFSGGNFTDSINYNGGTQTIGDAMSLTGVSPGGEFSTVIHTFVTENNGSINIAGNNTITYTGLEPIIDNLDVANRIFNFTGGAETITLDAGGTLDNQIDSTLGESVDFNNPTNSLTINTEVGGGPGADNINIEGVGAGFDANLTVNSGNDDTVNFLLNPTAIDSGDLTVTTGILNISQDISTTGNIDLTSERNTIVNNNATVSITDGAITMLAGTSPVIGDIYNGILLEDGNLTATTGSITLTGTASNDGASSKTIGVYVIGTSLVETTTGEINITGTGAASGLDRMSGIRINDNTENAAILRSEDGDIILNGTGGSGTDVFNTGVVIDGLNPIQLTGDGSLDVIGQGGIGTESSYGIGIQTAAISVADGSITLNGTAGSGSGDFQVGVSIGFNASLQISGPENMDITGLGGNGVDAGYGITVFNDASLSVSEGAINLIGTAGDGTGNFNIGVVISFGANLETTTSMGTIAINGTGAAGVQNNRGVFLGDTSITTMGGGTSIIGQGGMGTIDATGILIFDTVTIEDTANGAIVLNGTAGAGIQENSGVHILGTIQTLDGAISITGVGNGTANNNQGVTINNTALIESTGTGAGAGSILIDGQAGNGNNLFNIGVLNLGIVRSLDADITIMGQGNGTNNESHGITIFDNGLVQSTGDGDISFTGTGASGFQENIGILLEGGTPRVLSNNGAITFNGFGGAGAVANQNSGVVLEAGATIAASGDGAISLNGTGANAFSGNFGVFIDGTTSSVTSNGGGISMTGIAGNGGGNLNTGIRVNGATITDLSNTGAISLDGTGGSGPGSGNEIGVALISNAIVSSNGGGVSITGAGGSGSGSTAAGLYFVDASITTQDGTIFLNGTGGTAGGEQAMGIASFSSTIVTTNGDIQITGESTDTTGDFNEGIDFIESIIEATNGNVLLDGTSSSATYPGIMVFSANVPIIAGGTITATTAVGSINTPEGIPATAIFEASTTLINGMISPGDYTEISIGQATINGDFDLTSGSLEVKIDGITTPGSDYDQVVVNGVVDVTGATLTLVDNTSETGDLCDEITIINNDAVDAIIGEFAGAAEGTDIPFNGELWRISYTGGDGNDVVLAFNPGFVAAPICMDITLQLDANGTPIIITPANVDGGTPMGCDFASLSIDINTFDCSNVGPNNVVLTVTDIFGNTANCTAIVTVEDNIAPVITCIADGTRDTDAGVCNYTVVGTEFDATFTDNCTSGSISNDLNATATLAGTVLPIGNTTVVWTVLGGNGQMDTCTTVITVEDNKAPVMACPLSITVNSAIDQCGAFVNFNDAIAIDNCGVLSVVQSGGLISGSLFPIGISTVEYTATDINGNSTMCSFTITVIDNVPSVAVCQDITIQLDASGNAIIVASDIDGGSNDNCGIATTTASQTTFDCSDLGPNNVTLTLTDVNGNVSTCIAVVTVEDVTMPNVACMDITVQLDATGTVTITPMDVDGGSTDSCGIVSSVLDIDTFDCSNIGPNNVVLTITDASGNSASCTAVVTVEDNIVPTLVCMDITLELGADGTAMISAADVIASVDDACGVNTTAVDIENFDCSDIGTPVMVIVFAVDNNGNLESCNAIVTVVDFLEPVLTCPADQTVDPGPGNLFYELPDYFALGEATAIDNCTDPIVITTQSPAVGTLLPDGIHTITLTAEDEYGNIGSCTFELTVDSILGVGDFDFDISSIVLHPNPANEYIIVDNPNAIPLGKMMIVDLNGRLIKTIDLKDMGIESVVDISVLEAAPYEVIIDSDQGRFVKRILKSN</sequence>
<proteinExistence type="predicted"/>
<evidence type="ECO:0000259" key="3">
    <source>
        <dbReference type="PROSITE" id="PS50825"/>
    </source>
</evidence>
<gene>
    <name evidence="4" type="ORF">SAMN05421855_102825</name>
</gene>